<dbReference type="RefSeq" id="WP_377799873.1">
    <property type="nucleotide sequence ID" value="NZ_JBHSLW010000029.1"/>
</dbReference>
<name>A0ABW0IU39_9HYPH</name>
<dbReference type="Proteomes" id="UP001596053">
    <property type="component" value="Unassembled WGS sequence"/>
</dbReference>
<comment type="caution">
    <text evidence="1">The sequence shown here is derived from an EMBL/GenBank/DDBJ whole genome shotgun (WGS) entry which is preliminary data.</text>
</comment>
<organism evidence="1 2">
    <name type="scientific">Bosea eneae</name>
    <dbReference type="NCBI Taxonomy" id="151454"/>
    <lineage>
        <taxon>Bacteria</taxon>
        <taxon>Pseudomonadati</taxon>
        <taxon>Pseudomonadota</taxon>
        <taxon>Alphaproteobacteria</taxon>
        <taxon>Hyphomicrobiales</taxon>
        <taxon>Boseaceae</taxon>
        <taxon>Bosea</taxon>
    </lineage>
</organism>
<keyword evidence="2" id="KW-1185">Reference proteome</keyword>
<reference evidence="2" key="1">
    <citation type="journal article" date="2019" name="Int. J. Syst. Evol. Microbiol.">
        <title>The Global Catalogue of Microorganisms (GCM) 10K type strain sequencing project: providing services to taxonomists for standard genome sequencing and annotation.</title>
        <authorList>
            <consortium name="The Broad Institute Genomics Platform"/>
            <consortium name="The Broad Institute Genome Sequencing Center for Infectious Disease"/>
            <person name="Wu L."/>
            <person name="Ma J."/>
        </authorList>
    </citation>
    <scope>NUCLEOTIDE SEQUENCE [LARGE SCALE GENOMIC DNA]</scope>
    <source>
        <strain evidence="2">NCAIM B.01391</strain>
    </source>
</reference>
<sequence>MALTTGGALTTAASVLTRQWGLASRGCDMLVDGVGHLEAA</sequence>
<protein>
    <submittedName>
        <fullName evidence="1">Uncharacterized protein</fullName>
    </submittedName>
</protein>
<evidence type="ECO:0000313" key="1">
    <source>
        <dbReference type="EMBL" id="MFC5421592.1"/>
    </source>
</evidence>
<accession>A0ABW0IU39</accession>
<proteinExistence type="predicted"/>
<evidence type="ECO:0000313" key="2">
    <source>
        <dbReference type="Proteomes" id="UP001596053"/>
    </source>
</evidence>
<gene>
    <name evidence="1" type="ORF">ACFPOB_18715</name>
</gene>
<dbReference type="EMBL" id="JBHSLW010000029">
    <property type="protein sequence ID" value="MFC5421592.1"/>
    <property type="molecule type" value="Genomic_DNA"/>
</dbReference>